<evidence type="ECO:0000313" key="7">
    <source>
        <dbReference type="Ensembl" id="ENSEEEP00000012547.2"/>
    </source>
</evidence>
<evidence type="ECO:0000256" key="5">
    <source>
        <dbReference type="ARBA" id="ARBA00043266"/>
    </source>
</evidence>
<accession>A0A4W4EM54</accession>
<dbReference type="InterPro" id="IPR013106">
    <property type="entry name" value="Ig_V-set"/>
</dbReference>
<dbReference type="SMART" id="SM00406">
    <property type="entry name" value="IGv"/>
    <property type="match status" value="1"/>
</dbReference>
<keyword evidence="2" id="KW-1064">Adaptive immunity</keyword>
<evidence type="ECO:0000313" key="8">
    <source>
        <dbReference type="Proteomes" id="UP000314983"/>
    </source>
</evidence>
<reference evidence="7" key="5">
    <citation type="submission" date="2025-09" db="UniProtKB">
        <authorList>
            <consortium name="Ensembl"/>
        </authorList>
    </citation>
    <scope>IDENTIFICATION</scope>
</reference>
<dbReference type="GO" id="GO:0002250">
    <property type="term" value="P:adaptive immune response"/>
    <property type="evidence" value="ECO:0007669"/>
    <property type="project" value="UniProtKB-KW"/>
</dbReference>
<keyword evidence="5" id="KW-1279">T cell receptor</keyword>
<dbReference type="AlphaFoldDB" id="A0A4W4EM54"/>
<keyword evidence="8" id="KW-1185">Reference proteome</keyword>
<evidence type="ECO:0000259" key="6">
    <source>
        <dbReference type="PROSITE" id="PS50835"/>
    </source>
</evidence>
<evidence type="ECO:0000256" key="4">
    <source>
        <dbReference type="ARBA" id="ARBA00023319"/>
    </source>
</evidence>
<dbReference type="Gene3D" id="2.60.40.10">
    <property type="entry name" value="Immunoglobulins"/>
    <property type="match status" value="1"/>
</dbReference>
<dbReference type="PANTHER" id="PTHR19367">
    <property type="entry name" value="T-CELL RECEPTOR ALPHA CHAIN V REGION"/>
    <property type="match status" value="1"/>
</dbReference>
<sequence length="163" mass="18734">MHFCRNILQKTCKKFIYLFIYLFKDLSVSYNINILNVNLSLMRPVIRISAPITSLSTVISFKEDQTVTLSCNYSSTVTTAYLQWYRQYSNSKPQFLVLVTEYGQNQTADSDPRLSTHVHKSVKRVDLLISSAVVSDSALYYCALQPTVTGKHHSLYKNLLLHR</sequence>
<dbReference type="InterPro" id="IPR013783">
    <property type="entry name" value="Ig-like_fold"/>
</dbReference>
<evidence type="ECO:0000256" key="3">
    <source>
        <dbReference type="ARBA" id="ARBA00023170"/>
    </source>
</evidence>
<reference evidence="8" key="2">
    <citation type="journal article" date="2017" name="Sci. Adv.">
        <title>A tail of two voltages: Proteomic comparison of the three electric organs of the electric eel.</title>
        <authorList>
            <person name="Traeger L.L."/>
            <person name="Sabat G."/>
            <person name="Barrett-Wilt G.A."/>
            <person name="Wells G.B."/>
            <person name="Sussman M.R."/>
        </authorList>
    </citation>
    <scope>NUCLEOTIDE SEQUENCE [LARGE SCALE GENOMIC DNA]</scope>
</reference>
<proteinExistence type="predicted"/>
<dbReference type="Proteomes" id="UP000314983">
    <property type="component" value="Chromosome 18"/>
</dbReference>
<dbReference type="PANTHER" id="PTHR19367:SF18">
    <property type="entry name" value="T CELL RECEPTOR ALPHA VARIABLE 16"/>
    <property type="match status" value="1"/>
</dbReference>
<dbReference type="InterPro" id="IPR036179">
    <property type="entry name" value="Ig-like_dom_sf"/>
</dbReference>
<dbReference type="GO" id="GO:0042101">
    <property type="term" value="C:T cell receptor complex"/>
    <property type="evidence" value="ECO:0007669"/>
    <property type="project" value="UniProtKB-KW"/>
</dbReference>
<reference evidence="7" key="4">
    <citation type="submission" date="2025-08" db="UniProtKB">
        <authorList>
            <consortium name="Ensembl"/>
        </authorList>
    </citation>
    <scope>IDENTIFICATION</scope>
</reference>
<dbReference type="InterPro" id="IPR051287">
    <property type="entry name" value="TCR_variable_region"/>
</dbReference>
<dbReference type="GeneTree" id="ENSGT01010000223161"/>
<keyword evidence="5" id="KW-0391">Immunity</keyword>
<keyword evidence="4" id="KW-0393">Immunoglobulin domain</keyword>
<dbReference type="InterPro" id="IPR003599">
    <property type="entry name" value="Ig_sub"/>
</dbReference>
<organism evidence="7 8">
    <name type="scientific">Electrophorus electricus</name>
    <name type="common">Electric eel</name>
    <name type="synonym">Gymnotus electricus</name>
    <dbReference type="NCBI Taxonomy" id="8005"/>
    <lineage>
        <taxon>Eukaryota</taxon>
        <taxon>Metazoa</taxon>
        <taxon>Chordata</taxon>
        <taxon>Craniata</taxon>
        <taxon>Vertebrata</taxon>
        <taxon>Euteleostomi</taxon>
        <taxon>Actinopterygii</taxon>
        <taxon>Neopterygii</taxon>
        <taxon>Teleostei</taxon>
        <taxon>Ostariophysi</taxon>
        <taxon>Gymnotiformes</taxon>
        <taxon>Gymnotoidei</taxon>
        <taxon>Gymnotidae</taxon>
        <taxon>Electrophorus</taxon>
    </lineage>
</organism>
<reference evidence="8" key="1">
    <citation type="journal article" date="2014" name="Science">
        <title>Nonhuman genetics. Genomic basis for the convergent evolution of electric organs.</title>
        <authorList>
            <person name="Gallant J.R."/>
            <person name="Traeger L.L."/>
            <person name="Volkening J.D."/>
            <person name="Moffett H."/>
            <person name="Chen P.H."/>
            <person name="Novina C.D."/>
            <person name="Phillips G.N.Jr."/>
            <person name="Anand R."/>
            <person name="Wells G.B."/>
            <person name="Pinch M."/>
            <person name="Guth R."/>
            <person name="Unguez G.A."/>
            <person name="Albert J.S."/>
            <person name="Zakon H.H."/>
            <person name="Samanta M.P."/>
            <person name="Sussman M.R."/>
        </authorList>
    </citation>
    <scope>NUCLEOTIDE SEQUENCE [LARGE SCALE GENOMIC DNA]</scope>
</reference>
<dbReference type="SMART" id="SM00409">
    <property type="entry name" value="IG"/>
    <property type="match status" value="1"/>
</dbReference>
<dbReference type="Pfam" id="PF07686">
    <property type="entry name" value="V-set"/>
    <property type="match status" value="1"/>
</dbReference>
<dbReference type="Ensembl" id="ENSEEET00000012694.2">
    <property type="protein sequence ID" value="ENSEEEP00000012547.2"/>
    <property type="gene ID" value="ENSEEEG00000025272.1"/>
</dbReference>
<feature type="domain" description="Ig-like" evidence="6">
    <location>
        <begin position="44"/>
        <end position="142"/>
    </location>
</feature>
<evidence type="ECO:0000256" key="2">
    <source>
        <dbReference type="ARBA" id="ARBA00023130"/>
    </source>
</evidence>
<keyword evidence="1" id="KW-0732">Signal</keyword>
<protein>
    <recommendedName>
        <fullName evidence="6">Ig-like domain-containing protein</fullName>
    </recommendedName>
</protein>
<name>A0A4W4EM54_ELEEL</name>
<dbReference type="InterPro" id="IPR007110">
    <property type="entry name" value="Ig-like_dom"/>
</dbReference>
<dbReference type="OMA" id="RSQSFFW"/>
<dbReference type="PROSITE" id="PS50835">
    <property type="entry name" value="IG_LIKE"/>
    <property type="match status" value="1"/>
</dbReference>
<reference evidence="7" key="3">
    <citation type="submission" date="2020-05" db="EMBL/GenBank/DDBJ databases">
        <title>Electrophorus electricus (electric eel) genome, fEleEle1, primary haplotype.</title>
        <authorList>
            <person name="Myers G."/>
            <person name="Meyer A."/>
            <person name="Fedrigo O."/>
            <person name="Formenti G."/>
            <person name="Rhie A."/>
            <person name="Tracey A."/>
            <person name="Sims Y."/>
            <person name="Jarvis E.D."/>
        </authorList>
    </citation>
    <scope>NUCLEOTIDE SEQUENCE [LARGE SCALE GENOMIC DNA]</scope>
</reference>
<keyword evidence="3" id="KW-0675">Receptor</keyword>
<evidence type="ECO:0000256" key="1">
    <source>
        <dbReference type="ARBA" id="ARBA00022729"/>
    </source>
</evidence>
<dbReference type="SUPFAM" id="SSF48726">
    <property type="entry name" value="Immunoglobulin"/>
    <property type="match status" value="1"/>
</dbReference>